<keyword evidence="4" id="KW-0274">FAD</keyword>
<evidence type="ECO:0000313" key="8">
    <source>
        <dbReference type="EMBL" id="MFB9909109.1"/>
    </source>
</evidence>
<dbReference type="Proteomes" id="UP001589693">
    <property type="component" value="Unassembled WGS sequence"/>
</dbReference>
<evidence type="ECO:0000256" key="5">
    <source>
        <dbReference type="ARBA" id="ARBA00022857"/>
    </source>
</evidence>
<dbReference type="InterPro" id="IPR036188">
    <property type="entry name" value="FAD/NAD-bd_sf"/>
</dbReference>
<organism evidence="8 9">
    <name type="scientific">Allokutzneria oryzae</name>
    <dbReference type="NCBI Taxonomy" id="1378989"/>
    <lineage>
        <taxon>Bacteria</taxon>
        <taxon>Bacillati</taxon>
        <taxon>Actinomycetota</taxon>
        <taxon>Actinomycetes</taxon>
        <taxon>Pseudonocardiales</taxon>
        <taxon>Pseudonocardiaceae</taxon>
        <taxon>Allokutzneria</taxon>
    </lineage>
</organism>
<comment type="similarity">
    <text evidence="1">Belongs to the FMO family.</text>
</comment>
<evidence type="ECO:0000256" key="2">
    <source>
        <dbReference type="ARBA" id="ARBA00010139"/>
    </source>
</evidence>
<dbReference type="InterPro" id="IPR050346">
    <property type="entry name" value="FMO-like"/>
</dbReference>
<accession>A0ABV6AA28</accession>
<evidence type="ECO:0000256" key="6">
    <source>
        <dbReference type="ARBA" id="ARBA00023002"/>
    </source>
</evidence>
<dbReference type="InterPro" id="IPR020946">
    <property type="entry name" value="Flavin_mOase-like"/>
</dbReference>
<evidence type="ECO:0000256" key="3">
    <source>
        <dbReference type="ARBA" id="ARBA00022630"/>
    </source>
</evidence>
<evidence type="ECO:0000256" key="7">
    <source>
        <dbReference type="SAM" id="MobiDB-lite"/>
    </source>
</evidence>
<keyword evidence="5" id="KW-0521">NADP</keyword>
<dbReference type="SUPFAM" id="SSF51905">
    <property type="entry name" value="FAD/NAD(P)-binding domain"/>
    <property type="match status" value="2"/>
</dbReference>
<protein>
    <submittedName>
        <fullName evidence="8">NAD(P)-binding domain-containing protein</fullName>
    </submittedName>
</protein>
<dbReference type="PRINTS" id="PR00370">
    <property type="entry name" value="FMOXYGENASE"/>
</dbReference>
<dbReference type="Pfam" id="PF00743">
    <property type="entry name" value="FMO-like"/>
    <property type="match status" value="1"/>
</dbReference>
<dbReference type="EMBL" id="JBHLZU010000033">
    <property type="protein sequence ID" value="MFB9909109.1"/>
    <property type="molecule type" value="Genomic_DNA"/>
</dbReference>
<dbReference type="Gene3D" id="3.50.50.60">
    <property type="entry name" value="FAD/NAD(P)-binding domain"/>
    <property type="match status" value="1"/>
</dbReference>
<feature type="compositionally biased region" description="Basic and acidic residues" evidence="7">
    <location>
        <begin position="348"/>
        <end position="360"/>
    </location>
</feature>
<dbReference type="PANTHER" id="PTHR23023">
    <property type="entry name" value="DIMETHYLANILINE MONOOXYGENASE"/>
    <property type="match status" value="1"/>
</dbReference>
<proteinExistence type="inferred from homology"/>
<keyword evidence="6" id="KW-0560">Oxidoreductase</keyword>
<sequence length="360" mass="39936">MISSRSSTQFPDHPMPSWYPDFPSRLRTRQYLASYAEVFGLDRHIELDTEVLSAVPCEDRFGAPGWTVLLRADGRQQTRRYRTVTVANGHTWSPRRVRHPGQFSGVTTRSDEYWDASVSESSRVLVIGCGNTGCDIAVDAGRAGTHSSISMRSGTWFFPKTFLGVPLSDVPTRMPAWLRLAPLEWAFGRVVLRLAVGDLRRFVDGTSADFDVVVYATGYRIDFPMLAPELVDGQPVLCARTASPRHRGLFFPGIGQARTGGGPLYQEAGYLCARMIAHEAGSRRGVVEDLVSLLRGRLRSRLVRPADTRSRGLGAIQRDLRLLTWLLDRVGAPGAESRRADNTQSEADFQKIDEADRLAG</sequence>
<dbReference type="InterPro" id="IPR000960">
    <property type="entry name" value="Flavin_mOase"/>
</dbReference>
<feature type="region of interest" description="Disordered" evidence="7">
    <location>
        <begin position="334"/>
        <end position="360"/>
    </location>
</feature>
<comment type="similarity">
    <text evidence="2">Belongs to the FAD-binding monooxygenase family.</text>
</comment>
<keyword evidence="9" id="KW-1185">Reference proteome</keyword>
<comment type="caution">
    <text evidence="8">The sequence shown here is derived from an EMBL/GenBank/DDBJ whole genome shotgun (WGS) entry which is preliminary data.</text>
</comment>
<evidence type="ECO:0000256" key="1">
    <source>
        <dbReference type="ARBA" id="ARBA00009183"/>
    </source>
</evidence>
<evidence type="ECO:0000256" key="4">
    <source>
        <dbReference type="ARBA" id="ARBA00022827"/>
    </source>
</evidence>
<reference evidence="8 9" key="1">
    <citation type="submission" date="2024-09" db="EMBL/GenBank/DDBJ databases">
        <authorList>
            <person name="Sun Q."/>
            <person name="Mori K."/>
        </authorList>
    </citation>
    <scope>NUCLEOTIDE SEQUENCE [LARGE SCALE GENOMIC DNA]</scope>
    <source>
        <strain evidence="8 9">TBRC 7907</strain>
    </source>
</reference>
<evidence type="ECO:0000313" key="9">
    <source>
        <dbReference type="Proteomes" id="UP001589693"/>
    </source>
</evidence>
<dbReference type="RefSeq" id="WP_377862319.1">
    <property type="nucleotide sequence ID" value="NZ_JBHLZU010000033.1"/>
</dbReference>
<gene>
    <name evidence="8" type="ORF">ACFFQA_34665</name>
</gene>
<keyword evidence="3" id="KW-0285">Flavoprotein</keyword>
<name>A0ABV6AA28_9PSEU</name>